<dbReference type="InterPro" id="IPR008271">
    <property type="entry name" value="Ser/Thr_kinase_AS"/>
</dbReference>
<dbReference type="InterPro" id="IPR017441">
    <property type="entry name" value="Protein_kinase_ATP_BS"/>
</dbReference>
<evidence type="ECO:0000256" key="6">
    <source>
        <dbReference type="ARBA" id="ARBA00022840"/>
    </source>
</evidence>
<evidence type="ECO:0000259" key="9">
    <source>
        <dbReference type="PROSITE" id="PS50011"/>
    </source>
</evidence>
<dbReference type="Pfam" id="PF00069">
    <property type="entry name" value="Pkinase"/>
    <property type="match status" value="1"/>
</dbReference>
<feature type="compositionally biased region" description="Low complexity" evidence="8">
    <location>
        <begin position="1425"/>
        <end position="1437"/>
    </location>
</feature>
<sequence length="2033" mass="226363">MVARFHYEDTVLERLLHDQLRPQEQQDVTKHIETCTECQSKLETLAECGVDWSELRGYLKPNETATSHEGSNSKNSIWIGFLQPSDQPDSLGRFGRYEILEILGRGGTGIVMRGYDPSLDRQSAIKVLSPELAASAAARKRFSREAKSAAAVVHEHVVPIQTVDQEQGLPYLVMPVLEGRSLEDRIRESGPLEVKEVLRIGRQIAAGLAAAHQQGLVHRDVKPANILLNNGVERVVITDFGLARTVDDASMTQSGTLVGTPQYMSPEQACGETLDARSDLFSLGSVLYAMLVGHSPFRAETTMGVLNRITSDQPRSLTEQDSEIPVWLDQIVRRLLSKQPDARYQSAAEVETLLGDWLAHLQDPTGIPRPTEPPLTENDGGARRRNLVMAALGGFALLLAGIFVVLETNQGTITIQSDSDDVSIRITQGNEIAKQLTVVKGENEVRLAAGQYVVEIEGEHDGLDVKNGEVMLTRGDQKLVHIVESAKSVPANEKLFRNIGIGRNGNETGVPVDAVDPTKTDTRVPIQRDLSNYRSGEALPFPIRALQGTWTAITPIGDELKAYRDPLASVRFRFIGMNVGMQVVDPNQNVIDEIWGTMSDHGYVEFAFRDQPKLKVSFQSRGNELTLDVESDDAKTFRSIDLPAKWQLQRGVLVRDPGDDGKVVTAEPSVDLNEFQVFVRKRDNLYFTYTKTSDTWHRYQFSAGLKVQEVTTGDSPAETGFVGFNISGDPIAELVATDIQGNFCPYRPAQPLIGELYAMTAGQGVGYYLADQRLIAFSAETGTWDELAVPHLPNITRDGTGTLHVPRYESGFHPDAVDGLEVEFADHRQIFSVESGKWVRMPLSPNENTPSQDVELQKAIGERILKKFNDQEPISDALAKLKGTWFAVDQLRGGEADLPMPGKAYLTEFILTERNANLVWKTERDSPTRSIMQRSFIGTMVDIEVGNGGAPSRIMFHRFSRQEQPQTLIGTYQQAEDDLVVTIDQAINPPDELGPLPVTWKLKKARSIQSPSGARENPNWIKELPRIYPPRLGTKTELSNSKSNGSQEANAASESSSKNAELKPEEIAELNRAYAKRVEKIQQQLHSETRIQFVRTPLVMVVGFLEKLHGISIVFDHTALNAAGIRETVEVSCDVNELTLEEGLRKLLNPLKLRHVIRDGDLFITTQADVKPKFTRTGPVSPELQAMQGHWQADGWRLIVNFNRFEFLQMRNNGAHITGRVLLNSPSEKVIFEEEVSGPQANPFGSTNQGRLLAANIDFAELEKGRLNLTAIDIPDDSSLAGQVADTWSFTKTKPAADPFADPSQKPTIVIEGTSRTIPDGTIMFRIRLFNNGAVMLSNIKVEAKVDSNFEVIFRTDPAKDIEGGIVWSLPRILPRQEAFLEIVCKPKDGVSEGTCEVTVTADDGFERKITIQGDKSQSQPEVDSSSLSRTGPSRSNSQRRIAPPEILLPELTPLQGVWQSEDWTLKVQFDRFWLQATGKRAGRIITGWVSRDVRASTITFDEEVAVGKTMDPFGPTERKRIFTATCDSTKLTEGRLQLSDIDIPADSPLAEDLAKSCTLIKGNDIKNPFMNVSEQPPTFDLDGSARSKDDGTLLFVIRVKNNGYSALKNSSVKVSIDPNLQVVSRTDPAKDGDRSVVWSLPLILRHQEAVLEVVCKLKDGASEGTNEVVVTADGGVERRMKVKGKVEAEILGNKEQDFRSSQDHTNTRELSESEKGLVESPLINFLPLQGRWREVRGNSKEGGAARFGGREFHFHRQGYTLQQHDFDQGVDQKMMGMLEIGASEGDQPVPLVFQRIIGKEATAHPQNGKPYPFRVTTIQTVMQGEYRIEGDRLKIIITKVLQPNEFVDLAPTTWEFEPAEEIHLARVTNSTRTQVEKEIELWKRLQGNWREVSDFKFQSDDSATKNEHTRTRLCFEKSLFTWQRFEVEERHGKAIVGSFNLRANSLETGPTIEFNGESIPLAANELLPNDQFAQYNDRTLWGPVTIDGDQLTIRLTDATRPPEYLGPLPKEWKFVRISRTARMPSSEQRDTD</sequence>
<evidence type="ECO:0000313" key="10">
    <source>
        <dbReference type="EMBL" id="PQO36292.1"/>
    </source>
</evidence>
<dbReference type="PROSITE" id="PS00107">
    <property type="entry name" value="PROTEIN_KINASE_ATP"/>
    <property type="match status" value="1"/>
</dbReference>
<reference evidence="10 11" key="1">
    <citation type="submission" date="2018-02" db="EMBL/GenBank/DDBJ databases">
        <title>Comparative genomes isolates from brazilian mangrove.</title>
        <authorList>
            <person name="Araujo J.E."/>
            <person name="Taketani R.G."/>
            <person name="Silva M.C.P."/>
            <person name="Loureco M.V."/>
            <person name="Andreote F.D."/>
        </authorList>
    </citation>
    <scope>NUCLEOTIDE SEQUENCE [LARGE SCALE GENOMIC DNA]</scope>
    <source>
        <strain evidence="10 11">Hex-1 MGV</strain>
    </source>
</reference>
<dbReference type="GO" id="GO:0005524">
    <property type="term" value="F:ATP binding"/>
    <property type="evidence" value="ECO:0007669"/>
    <property type="project" value="UniProtKB-UniRule"/>
</dbReference>
<dbReference type="PANTHER" id="PTHR43289:SF6">
    <property type="entry name" value="SERINE_THREONINE-PROTEIN KINASE NEKL-3"/>
    <property type="match status" value="1"/>
</dbReference>
<evidence type="ECO:0000256" key="7">
    <source>
        <dbReference type="PROSITE-ProRule" id="PRU10141"/>
    </source>
</evidence>
<protein>
    <recommendedName>
        <fullName evidence="1">non-specific serine/threonine protein kinase</fullName>
        <ecNumber evidence="1">2.7.11.1</ecNumber>
    </recommendedName>
</protein>
<feature type="binding site" evidence="7">
    <location>
        <position position="126"/>
    </location>
    <ligand>
        <name>ATP</name>
        <dbReference type="ChEBI" id="CHEBI:30616"/>
    </ligand>
</feature>
<evidence type="ECO:0000256" key="4">
    <source>
        <dbReference type="ARBA" id="ARBA00022741"/>
    </source>
</evidence>
<feature type="compositionally biased region" description="Low complexity" evidence="8">
    <location>
        <begin position="1043"/>
        <end position="1059"/>
    </location>
</feature>
<dbReference type="GO" id="GO:0004674">
    <property type="term" value="F:protein serine/threonine kinase activity"/>
    <property type="evidence" value="ECO:0007669"/>
    <property type="project" value="UniProtKB-KW"/>
</dbReference>
<dbReference type="PANTHER" id="PTHR43289">
    <property type="entry name" value="MITOGEN-ACTIVATED PROTEIN KINASE KINASE KINASE 20-RELATED"/>
    <property type="match status" value="1"/>
</dbReference>
<dbReference type="PROSITE" id="PS50011">
    <property type="entry name" value="PROTEIN_KINASE_DOM"/>
    <property type="match status" value="1"/>
</dbReference>
<dbReference type="PROSITE" id="PS00108">
    <property type="entry name" value="PROTEIN_KINASE_ST"/>
    <property type="match status" value="1"/>
</dbReference>
<dbReference type="EMBL" id="PUHY01000006">
    <property type="protein sequence ID" value="PQO36292.1"/>
    <property type="molecule type" value="Genomic_DNA"/>
</dbReference>
<dbReference type="EC" id="2.7.11.1" evidence="1"/>
<evidence type="ECO:0000256" key="1">
    <source>
        <dbReference type="ARBA" id="ARBA00012513"/>
    </source>
</evidence>
<organism evidence="10 11">
    <name type="scientific">Blastopirellula marina</name>
    <dbReference type="NCBI Taxonomy" id="124"/>
    <lineage>
        <taxon>Bacteria</taxon>
        <taxon>Pseudomonadati</taxon>
        <taxon>Planctomycetota</taxon>
        <taxon>Planctomycetia</taxon>
        <taxon>Pirellulales</taxon>
        <taxon>Pirellulaceae</taxon>
        <taxon>Blastopirellula</taxon>
    </lineage>
</organism>
<feature type="region of interest" description="Disordered" evidence="8">
    <location>
        <begin position="1411"/>
        <end position="1443"/>
    </location>
</feature>
<accession>A0A2S8FVS8</accession>
<feature type="domain" description="Protein kinase" evidence="9">
    <location>
        <begin position="97"/>
        <end position="358"/>
    </location>
</feature>
<evidence type="ECO:0000256" key="8">
    <source>
        <dbReference type="SAM" id="MobiDB-lite"/>
    </source>
</evidence>
<keyword evidence="2" id="KW-0723">Serine/threonine-protein kinase</keyword>
<keyword evidence="4 7" id="KW-0547">Nucleotide-binding</keyword>
<feature type="region of interest" description="Disordered" evidence="8">
    <location>
        <begin position="1032"/>
        <end position="1064"/>
    </location>
</feature>
<dbReference type="Gene3D" id="3.30.200.20">
    <property type="entry name" value="Phosphorylase Kinase, domain 1"/>
    <property type="match status" value="1"/>
</dbReference>
<dbReference type="InterPro" id="IPR011009">
    <property type="entry name" value="Kinase-like_dom_sf"/>
</dbReference>
<proteinExistence type="predicted"/>
<gene>
    <name evidence="10" type="ORF">C5Y83_10290</name>
</gene>
<name>A0A2S8FVS8_9BACT</name>
<dbReference type="FunFam" id="1.10.510.10:FF:000021">
    <property type="entry name" value="Serine/threonine protein kinase"/>
    <property type="match status" value="1"/>
</dbReference>
<evidence type="ECO:0000256" key="2">
    <source>
        <dbReference type="ARBA" id="ARBA00022527"/>
    </source>
</evidence>
<dbReference type="RefSeq" id="WP_105329582.1">
    <property type="nucleotide sequence ID" value="NZ_PUHY01000006.1"/>
</dbReference>
<keyword evidence="3" id="KW-0808">Transferase</keyword>
<keyword evidence="6 7" id="KW-0067">ATP-binding</keyword>
<dbReference type="CDD" id="cd14014">
    <property type="entry name" value="STKc_PknB_like"/>
    <property type="match status" value="1"/>
</dbReference>
<evidence type="ECO:0000313" key="11">
    <source>
        <dbReference type="Proteomes" id="UP000238322"/>
    </source>
</evidence>
<dbReference type="SMART" id="SM00220">
    <property type="entry name" value="S_TKc"/>
    <property type="match status" value="1"/>
</dbReference>
<keyword evidence="5" id="KW-0418">Kinase</keyword>
<evidence type="ECO:0000256" key="3">
    <source>
        <dbReference type="ARBA" id="ARBA00022679"/>
    </source>
</evidence>
<dbReference type="SUPFAM" id="SSF56112">
    <property type="entry name" value="Protein kinase-like (PK-like)"/>
    <property type="match status" value="1"/>
</dbReference>
<evidence type="ECO:0000256" key="5">
    <source>
        <dbReference type="ARBA" id="ARBA00022777"/>
    </source>
</evidence>
<dbReference type="Gene3D" id="1.10.510.10">
    <property type="entry name" value="Transferase(Phosphotransferase) domain 1"/>
    <property type="match status" value="1"/>
</dbReference>
<comment type="caution">
    <text evidence="10">The sequence shown here is derived from an EMBL/GenBank/DDBJ whole genome shotgun (WGS) entry which is preliminary data.</text>
</comment>
<dbReference type="Proteomes" id="UP000238322">
    <property type="component" value="Unassembled WGS sequence"/>
</dbReference>
<dbReference type="InterPro" id="IPR000719">
    <property type="entry name" value="Prot_kinase_dom"/>
</dbReference>
<feature type="compositionally biased region" description="Polar residues" evidence="8">
    <location>
        <begin position="1414"/>
        <end position="1424"/>
    </location>
</feature>
<dbReference type="OrthoDB" id="6111975at2"/>